<evidence type="ECO:0000259" key="9">
    <source>
        <dbReference type="Pfam" id="PF06750"/>
    </source>
</evidence>
<gene>
    <name evidence="10" type="ORF">A3G46_02355</name>
</gene>
<feature type="transmembrane region" description="Helical" evidence="7">
    <location>
        <begin position="104"/>
        <end position="127"/>
    </location>
</feature>
<dbReference type="GO" id="GO:0004190">
    <property type="term" value="F:aspartic-type endopeptidase activity"/>
    <property type="evidence" value="ECO:0007669"/>
    <property type="project" value="InterPro"/>
</dbReference>
<feature type="transmembrane region" description="Helical" evidence="7">
    <location>
        <begin position="6"/>
        <end position="25"/>
    </location>
</feature>
<name>A0A1G2UTX4_9BACT</name>
<evidence type="ECO:0000256" key="6">
    <source>
        <dbReference type="ARBA" id="ARBA00023136"/>
    </source>
</evidence>
<dbReference type="Pfam" id="PF06750">
    <property type="entry name" value="A24_N_bact"/>
    <property type="match status" value="1"/>
</dbReference>
<dbReference type="InterPro" id="IPR010627">
    <property type="entry name" value="Prepilin_pept_A24_N"/>
</dbReference>
<organism evidence="10 11">
    <name type="scientific">Candidatus Zambryskibacteria bacterium RIFCSPLOWO2_12_FULL_39_16</name>
    <dbReference type="NCBI Taxonomy" id="1802775"/>
    <lineage>
        <taxon>Bacteria</taxon>
        <taxon>Candidatus Zambryskiibacteriota</taxon>
    </lineage>
</organism>
<comment type="subcellular location">
    <subcellularLocation>
        <location evidence="1">Cell membrane</location>
        <topology evidence="1">Multi-pass membrane protein</topology>
    </subcellularLocation>
</comment>
<dbReference type="GO" id="GO:0006465">
    <property type="term" value="P:signal peptide processing"/>
    <property type="evidence" value="ECO:0007669"/>
    <property type="project" value="TreeGrafter"/>
</dbReference>
<comment type="caution">
    <text evidence="10">The sequence shown here is derived from an EMBL/GenBank/DDBJ whole genome shotgun (WGS) entry which is preliminary data.</text>
</comment>
<evidence type="ECO:0000256" key="2">
    <source>
        <dbReference type="ARBA" id="ARBA00005801"/>
    </source>
</evidence>
<dbReference type="Pfam" id="PF01478">
    <property type="entry name" value="Peptidase_A24"/>
    <property type="match status" value="1"/>
</dbReference>
<accession>A0A1G2UTX4</accession>
<dbReference type="Gene3D" id="1.20.120.1220">
    <property type="match status" value="1"/>
</dbReference>
<sequence length="278" mass="31232">MEYIFGAIIFLFGAALGSFVAVIANRFNTGMSFLKGHSICFSCNTELSNKDLIPIFSFLFLRGKCRYCQSKIPVDTLIVEIAMGILLVIAALKTGIFDNFQFLIFNFQLISNFLILTAIFAVILLISTYDLKHFIIPDSFLFSFFILSFLYLLMFGSLGFQTLISPIILTLPFFLIFLISKGTWFGFGDVKYILVLGFFLGLSQGLSAVILAFWIGAVFSIIALSLKRLTPHINLPLFKNNLTIKSEIPFGPFLSLGIIISFCLSLDLFQIHEIFNTF</sequence>
<keyword evidence="3" id="KW-1003">Cell membrane</keyword>
<feature type="transmembrane region" description="Helical" evidence="7">
    <location>
        <begin position="160"/>
        <end position="180"/>
    </location>
</feature>
<evidence type="ECO:0000256" key="4">
    <source>
        <dbReference type="ARBA" id="ARBA00022692"/>
    </source>
</evidence>
<evidence type="ECO:0000313" key="11">
    <source>
        <dbReference type="Proteomes" id="UP000177276"/>
    </source>
</evidence>
<dbReference type="InterPro" id="IPR050882">
    <property type="entry name" value="Prepilin_peptidase/N-MTase"/>
</dbReference>
<evidence type="ECO:0000259" key="8">
    <source>
        <dbReference type="Pfam" id="PF01478"/>
    </source>
</evidence>
<evidence type="ECO:0000256" key="3">
    <source>
        <dbReference type="ARBA" id="ARBA00022475"/>
    </source>
</evidence>
<dbReference type="EMBL" id="MHWS01000003">
    <property type="protein sequence ID" value="OHB12835.1"/>
    <property type="molecule type" value="Genomic_DNA"/>
</dbReference>
<feature type="transmembrane region" description="Helical" evidence="7">
    <location>
        <begin position="250"/>
        <end position="269"/>
    </location>
</feature>
<evidence type="ECO:0000256" key="5">
    <source>
        <dbReference type="ARBA" id="ARBA00022989"/>
    </source>
</evidence>
<reference evidence="10 11" key="1">
    <citation type="journal article" date="2016" name="Nat. Commun.">
        <title>Thousands of microbial genomes shed light on interconnected biogeochemical processes in an aquifer system.</title>
        <authorList>
            <person name="Anantharaman K."/>
            <person name="Brown C.T."/>
            <person name="Hug L.A."/>
            <person name="Sharon I."/>
            <person name="Castelle C.J."/>
            <person name="Probst A.J."/>
            <person name="Thomas B.C."/>
            <person name="Singh A."/>
            <person name="Wilkins M.J."/>
            <person name="Karaoz U."/>
            <person name="Brodie E.L."/>
            <person name="Williams K.H."/>
            <person name="Hubbard S.S."/>
            <person name="Banfield J.F."/>
        </authorList>
    </citation>
    <scope>NUCLEOTIDE SEQUENCE [LARGE SCALE GENOMIC DNA]</scope>
</reference>
<evidence type="ECO:0000313" key="10">
    <source>
        <dbReference type="EMBL" id="OHB12835.1"/>
    </source>
</evidence>
<proteinExistence type="inferred from homology"/>
<keyword evidence="4 7" id="KW-0812">Transmembrane</keyword>
<dbReference type="PANTHER" id="PTHR30487">
    <property type="entry name" value="TYPE 4 PREPILIN-LIKE PROTEINS LEADER PEPTIDE-PROCESSING ENZYME"/>
    <property type="match status" value="1"/>
</dbReference>
<feature type="domain" description="Prepilin type IV endopeptidase peptidase" evidence="8">
    <location>
        <begin position="119"/>
        <end position="221"/>
    </location>
</feature>
<dbReference type="AlphaFoldDB" id="A0A1G2UTX4"/>
<dbReference type="PANTHER" id="PTHR30487:SF0">
    <property type="entry name" value="PREPILIN LEADER PEPTIDASE_N-METHYLTRANSFERASE-RELATED"/>
    <property type="match status" value="1"/>
</dbReference>
<dbReference type="Proteomes" id="UP000177276">
    <property type="component" value="Unassembled WGS sequence"/>
</dbReference>
<feature type="transmembrane region" description="Helical" evidence="7">
    <location>
        <begin position="134"/>
        <end position="154"/>
    </location>
</feature>
<feature type="transmembrane region" description="Helical" evidence="7">
    <location>
        <begin position="72"/>
        <end position="92"/>
    </location>
</feature>
<evidence type="ECO:0000256" key="1">
    <source>
        <dbReference type="ARBA" id="ARBA00004651"/>
    </source>
</evidence>
<protein>
    <recommendedName>
        <fullName evidence="12">Peptidase A24A N-terminal domain-containing protein</fullName>
    </recommendedName>
</protein>
<evidence type="ECO:0000256" key="7">
    <source>
        <dbReference type="SAM" id="Phobius"/>
    </source>
</evidence>
<feature type="domain" description="Prepilin peptidase A24 N-terminal" evidence="9">
    <location>
        <begin position="11"/>
        <end position="93"/>
    </location>
</feature>
<comment type="similarity">
    <text evidence="2">Belongs to the peptidase A24 family.</text>
</comment>
<feature type="transmembrane region" description="Helical" evidence="7">
    <location>
        <begin position="192"/>
        <end position="225"/>
    </location>
</feature>
<dbReference type="GO" id="GO:0005886">
    <property type="term" value="C:plasma membrane"/>
    <property type="evidence" value="ECO:0007669"/>
    <property type="project" value="UniProtKB-SubCell"/>
</dbReference>
<dbReference type="InterPro" id="IPR000045">
    <property type="entry name" value="Prepilin_IV_endopep_pep"/>
</dbReference>
<evidence type="ECO:0008006" key="12">
    <source>
        <dbReference type="Google" id="ProtNLM"/>
    </source>
</evidence>
<keyword evidence="5 7" id="KW-1133">Transmembrane helix</keyword>
<keyword evidence="6 7" id="KW-0472">Membrane</keyword>